<reference evidence="8" key="1">
    <citation type="submission" date="2003-08" db="EMBL/GenBank/DDBJ databases">
        <authorList>
            <person name="Birren B."/>
            <person name="Nusbaum C."/>
            <person name="Abebe A."/>
            <person name="Abouelleil A."/>
            <person name="Adekoya E."/>
            <person name="Ait-zahra M."/>
            <person name="Allen N."/>
            <person name="Allen T."/>
            <person name="An P."/>
            <person name="Anderson M."/>
            <person name="Anderson S."/>
            <person name="Arachchi H."/>
            <person name="Armbruster J."/>
            <person name="Bachantsang P."/>
            <person name="Baldwin J."/>
            <person name="Barry A."/>
            <person name="Bayul T."/>
            <person name="Blitshsteyn B."/>
            <person name="Bloom T."/>
            <person name="Blye J."/>
            <person name="Boguslavskiy L."/>
            <person name="Borowsky M."/>
            <person name="Boukhgalter B."/>
            <person name="Brunache A."/>
            <person name="Butler J."/>
            <person name="Calixte N."/>
            <person name="Calvo S."/>
            <person name="Camarata J."/>
            <person name="Campo K."/>
            <person name="Chang J."/>
            <person name="Cheshatsang Y."/>
            <person name="Citroen M."/>
            <person name="Collymore A."/>
            <person name="Considine T."/>
            <person name="Cook A."/>
            <person name="Cooke P."/>
            <person name="Corum B."/>
            <person name="Cuomo C."/>
            <person name="David R."/>
            <person name="Dawoe T."/>
            <person name="Degray S."/>
            <person name="Dodge S."/>
            <person name="Dooley K."/>
            <person name="Dorje P."/>
            <person name="Dorjee K."/>
            <person name="Dorris L."/>
            <person name="Duffey N."/>
            <person name="Dupes A."/>
            <person name="Elkins T."/>
            <person name="Engels R."/>
            <person name="Erickson J."/>
            <person name="Farina A."/>
            <person name="Faro S."/>
            <person name="Ferreira P."/>
            <person name="Fischer H."/>
            <person name="Fitzgerald M."/>
            <person name="Foley K."/>
            <person name="Gage D."/>
            <person name="Galagan J."/>
            <person name="Gearin G."/>
            <person name="Gnerre S."/>
            <person name="Gnirke A."/>
            <person name="Goyette A."/>
            <person name="Graham J."/>
            <person name="Grandbois E."/>
            <person name="Gyaltsen K."/>
            <person name="Hafez N."/>
            <person name="Hagopian D."/>
            <person name="Hagos B."/>
            <person name="Hall J."/>
            <person name="Hatcher B."/>
            <person name="Heller A."/>
            <person name="Higgins H."/>
            <person name="Honan T."/>
            <person name="Horn A."/>
            <person name="Houde N."/>
            <person name="Hughes L."/>
            <person name="Hulme W."/>
            <person name="Husby E."/>
            <person name="Iliev I."/>
            <person name="Jaffe D."/>
            <person name="Jones C."/>
            <person name="Kamal M."/>
            <person name="Kamat A."/>
            <person name="Kamvysselis M."/>
            <person name="Karlsson E."/>
            <person name="Kells C."/>
            <person name="Kieu A."/>
            <person name="Kisner P."/>
            <person name="Kodira C."/>
            <person name="Kulbokas E."/>
            <person name="Labutti K."/>
            <person name="Lama D."/>
            <person name="Landers T."/>
            <person name="Leger J."/>
            <person name="Levine S."/>
            <person name="Lewis D."/>
            <person name="Lewis T."/>
            <person name="Lindblad-toh K."/>
            <person name="Liu X."/>
            <person name="Lokyitsang T."/>
            <person name="Lokyitsang Y."/>
            <person name="Lucien O."/>
            <person name="Lui A."/>
            <person name="Ma L.J."/>
            <person name="Mabbitt R."/>
            <person name="Macdonald J."/>
            <person name="Maclean C."/>
            <person name="Major J."/>
            <person name="Manning J."/>
            <person name="Marabella R."/>
            <person name="Maru K."/>
            <person name="Matthews C."/>
            <person name="Mauceli E."/>
            <person name="Mccarthy M."/>
            <person name="Mcdonough S."/>
            <person name="Mcghee T."/>
            <person name="Meldrim J."/>
            <person name="Meneus L."/>
            <person name="Mesirov J."/>
            <person name="Mihalev A."/>
            <person name="Mihova T."/>
            <person name="Mikkelsen T."/>
            <person name="Mlenga V."/>
            <person name="Moru K."/>
            <person name="Mozes J."/>
            <person name="Mulrain L."/>
            <person name="Munson G."/>
            <person name="Naylor J."/>
            <person name="Newes C."/>
            <person name="Nguyen C."/>
            <person name="Nguyen N."/>
            <person name="Nguyen T."/>
            <person name="Nicol R."/>
            <person name="Nielsen C."/>
            <person name="Nizzari M."/>
            <person name="Norbu C."/>
            <person name="Norbu N."/>
            <person name="O'donnell P."/>
            <person name="Okoawo O."/>
            <person name="O'leary S."/>
            <person name="Omotosho B."/>
            <person name="O'neill K."/>
            <person name="Osman S."/>
            <person name="Parker S."/>
            <person name="Perrin D."/>
            <person name="Phunkhang P."/>
            <person name="Piqani B."/>
            <person name="Purcell S."/>
            <person name="Rachupka T."/>
            <person name="Ramasamy U."/>
            <person name="Rameau R."/>
            <person name="Ray V."/>
            <person name="Raymond C."/>
            <person name="Retta R."/>
            <person name="Richardson S."/>
            <person name="Rise C."/>
            <person name="Rodriguez J."/>
            <person name="Rogers J."/>
            <person name="Rogov P."/>
            <person name="Rutman M."/>
            <person name="Schupbach R."/>
            <person name="Seaman C."/>
            <person name="Settipalli S."/>
            <person name="Sharpe T."/>
            <person name="Sheridan J."/>
            <person name="Sherpa N."/>
            <person name="Shi J."/>
            <person name="Smirnov S."/>
            <person name="Smith C."/>
            <person name="Sougnez C."/>
            <person name="Spencer B."/>
            <person name="Stalker J."/>
            <person name="Stange-thomann N."/>
            <person name="Stavropoulos S."/>
            <person name="Stetson K."/>
            <person name="Stone C."/>
            <person name="Stone S."/>
            <person name="Stubbs M."/>
            <person name="Talamas J."/>
            <person name="Tchuinga P."/>
            <person name="Tenzing P."/>
            <person name="Tesfaye S."/>
            <person name="Theodore J."/>
            <person name="Thoulutsang Y."/>
            <person name="Topham K."/>
            <person name="Towey S."/>
            <person name="Tsamla T."/>
            <person name="Tsomo N."/>
            <person name="Vallee D."/>
            <person name="Vassiliev H."/>
            <person name="Venkataraman V."/>
            <person name="Vinson J."/>
            <person name="Vo A."/>
            <person name="Wade C."/>
            <person name="Wang S."/>
            <person name="Wangchuk T."/>
            <person name="Wangdi T."/>
            <person name="Whittaker C."/>
            <person name="Wilkinson J."/>
            <person name="Wu Y."/>
            <person name="Wyman D."/>
            <person name="Yadav S."/>
            <person name="Yang S."/>
            <person name="Yang X."/>
            <person name="Yeager S."/>
            <person name="Yee E."/>
            <person name="Young G."/>
            <person name="Zainoun J."/>
            <person name="Zembeck L."/>
            <person name="Zimmer A."/>
            <person name="Zody M."/>
            <person name="Lander E."/>
        </authorList>
    </citation>
    <scope>NUCLEOTIDE SEQUENCE [LARGE SCALE GENOMIC DNA]</scope>
</reference>
<dbReference type="InParanoid" id="H2Z7S6"/>
<dbReference type="GeneTree" id="ENSGT00950000182990"/>
<organism evidence="7 8">
    <name type="scientific">Ciona savignyi</name>
    <name type="common">Pacific transparent sea squirt</name>
    <dbReference type="NCBI Taxonomy" id="51511"/>
    <lineage>
        <taxon>Eukaryota</taxon>
        <taxon>Metazoa</taxon>
        <taxon>Chordata</taxon>
        <taxon>Tunicata</taxon>
        <taxon>Ascidiacea</taxon>
        <taxon>Phlebobranchia</taxon>
        <taxon>Cionidae</taxon>
        <taxon>Ciona</taxon>
    </lineage>
</organism>
<keyword evidence="5" id="KW-0732">Signal</keyword>
<feature type="signal peptide" evidence="5">
    <location>
        <begin position="1"/>
        <end position="17"/>
    </location>
</feature>
<dbReference type="GO" id="GO:0016020">
    <property type="term" value="C:membrane"/>
    <property type="evidence" value="ECO:0007669"/>
    <property type="project" value="TreeGrafter"/>
</dbReference>
<evidence type="ECO:0000313" key="8">
    <source>
        <dbReference type="Proteomes" id="UP000007875"/>
    </source>
</evidence>
<dbReference type="Ensembl" id="ENSCSAVT00000013795.1">
    <property type="protein sequence ID" value="ENSCSAVP00000013638.1"/>
    <property type="gene ID" value="ENSCSAVG00000007997.1"/>
</dbReference>
<accession>H2Z7S6</accession>
<dbReference type="GO" id="GO:0006633">
    <property type="term" value="P:fatty acid biosynthetic process"/>
    <property type="evidence" value="ECO:0007669"/>
    <property type="project" value="UniProtKB-KW"/>
</dbReference>
<reference evidence="7" key="3">
    <citation type="submission" date="2025-09" db="UniProtKB">
        <authorList>
            <consortium name="Ensembl"/>
        </authorList>
    </citation>
    <scope>IDENTIFICATION</scope>
</reference>
<evidence type="ECO:0000259" key="6">
    <source>
        <dbReference type="Pfam" id="PF00487"/>
    </source>
</evidence>
<feature type="domain" description="Fatty acid desaturase" evidence="6">
    <location>
        <begin position="4"/>
        <end position="116"/>
    </location>
</feature>
<evidence type="ECO:0000256" key="5">
    <source>
        <dbReference type="SAM" id="SignalP"/>
    </source>
</evidence>
<keyword evidence="4" id="KW-1133">Transmembrane helix</keyword>
<evidence type="ECO:0000256" key="2">
    <source>
        <dbReference type="ARBA" id="ARBA00022832"/>
    </source>
</evidence>
<dbReference type="Proteomes" id="UP000007875">
    <property type="component" value="Unassembled WGS sequence"/>
</dbReference>
<keyword evidence="3" id="KW-0443">Lipid metabolism</keyword>
<evidence type="ECO:0000256" key="1">
    <source>
        <dbReference type="ARBA" id="ARBA00022516"/>
    </source>
</evidence>
<keyword evidence="2" id="KW-0276">Fatty acid metabolism</keyword>
<keyword evidence="4" id="KW-0812">Transmembrane</keyword>
<evidence type="ECO:0000313" key="7">
    <source>
        <dbReference type="Ensembl" id="ENSCSAVP00000013638.1"/>
    </source>
</evidence>
<dbReference type="PANTHER" id="PTHR19353">
    <property type="entry name" value="FATTY ACID DESATURASE 2"/>
    <property type="match status" value="1"/>
</dbReference>
<keyword evidence="3" id="KW-0275">Fatty acid biosynthesis</keyword>
<dbReference type="AlphaFoldDB" id="H2Z7S6"/>
<keyword evidence="1" id="KW-0444">Lipid biosynthesis</keyword>
<feature type="chain" id="PRO_5003578547" description="Fatty acid desaturase domain-containing protein" evidence="5">
    <location>
        <begin position="18"/>
        <end position="143"/>
    </location>
</feature>
<dbReference type="InterPro" id="IPR005804">
    <property type="entry name" value="FA_desaturase_dom"/>
</dbReference>
<evidence type="ECO:0000256" key="4">
    <source>
        <dbReference type="SAM" id="Phobius"/>
    </source>
</evidence>
<proteinExistence type="predicted"/>
<protein>
    <recommendedName>
        <fullName evidence="6">Fatty acid desaturase domain-containing protein</fullName>
    </recommendedName>
</protein>
<sequence length="143" mass="16913">MSWVAALLYNFSTPSSAAFVYVCAAMMQGVLHVQLILNHYCKRFYTKEEHHSMDYYRAMIEANLNITCPVWMDWFHGGLNFHHEHHCFPRLPRNRMREVSSMIREICKTHNVHYDECSFSTALRRTLINMFQKSKQFTEATAS</sequence>
<keyword evidence="4" id="KW-0472">Membrane</keyword>
<dbReference type="Pfam" id="PF00487">
    <property type="entry name" value="FA_desaturase"/>
    <property type="match status" value="1"/>
</dbReference>
<dbReference type="GO" id="GO:0016717">
    <property type="term" value="F:oxidoreductase activity, acting on paired donors, with oxidation of a pair of donors resulting in the reduction of molecular oxygen to two molecules of water"/>
    <property type="evidence" value="ECO:0007669"/>
    <property type="project" value="TreeGrafter"/>
</dbReference>
<dbReference type="STRING" id="51511.ENSCSAVP00000013638"/>
<dbReference type="InterPro" id="IPR012171">
    <property type="entry name" value="Fatty_acid_desaturase"/>
</dbReference>
<evidence type="ECO:0000256" key="3">
    <source>
        <dbReference type="ARBA" id="ARBA00023160"/>
    </source>
</evidence>
<dbReference type="HOGENOM" id="CLU_1805507_0_0_1"/>
<name>H2Z7S6_CIOSA</name>
<reference evidence="7" key="2">
    <citation type="submission" date="2025-08" db="UniProtKB">
        <authorList>
            <consortium name="Ensembl"/>
        </authorList>
    </citation>
    <scope>IDENTIFICATION</scope>
</reference>
<keyword evidence="8" id="KW-1185">Reference proteome</keyword>
<dbReference type="eggNOG" id="KOG4232">
    <property type="taxonomic scope" value="Eukaryota"/>
</dbReference>
<feature type="transmembrane region" description="Helical" evidence="4">
    <location>
        <begin position="18"/>
        <end position="37"/>
    </location>
</feature>
<dbReference type="PANTHER" id="PTHR19353:SF82">
    <property type="entry name" value="CYTOCHROME B5 HEME-BINDING DOMAIN-CONTAINING PROTEIN"/>
    <property type="match status" value="1"/>
</dbReference>